<comment type="caution">
    <text evidence="10">The sequence shown here is derived from an EMBL/GenBank/DDBJ whole genome shotgun (WGS) entry which is preliminary data.</text>
</comment>
<feature type="transmembrane region" description="Helical" evidence="8">
    <location>
        <begin position="107"/>
        <end position="128"/>
    </location>
</feature>
<evidence type="ECO:0000256" key="3">
    <source>
        <dbReference type="ARBA" id="ARBA00022448"/>
    </source>
</evidence>
<evidence type="ECO:0000256" key="1">
    <source>
        <dbReference type="ARBA" id="ARBA00004651"/>
    </source>
</evidence>
<keyword evidence="4" id="KW-1003">Cell membrane</keyword>
<evidence type="ECO:0000313" key="10">
    <source>
        <dbReference type="EMBL" id="HIS96456.1"/>
    </source>
</evidence>
<keyword evidence="3" id="KW-0813">Transport</keyword>
<feature type="domain" description="YidE/YbjL duplication" evidence="9">
    <location>
        <begin position="7"/>
        <end position="169"/>
    </location>
</feature>
<dbReference type="InterPro" id="IPR050144">
    <property type="entry name" value="AAE_transporter"/>
</dbReference>
<dbReference type="Pfam" id="PF06826">
    <property type="entry name" value="Asp-Al_Ex"/>
    <property type="match status" value="2"/>
</dbReference>
<dbReference type="AlphaFoldDB" id="A0A9D1G3B7"/>
<keyword evidence="5 8" id="KW-0812">Transmembrane</keyword>
<feature type="transmembrane region" description="Helical" evidence="8">
    <location>
        <begin position="53"/>
        <end position="72"/>
    </location>
</feature>
<evidence type="ECO:0000256" key="4">
    <source>
        <dbReference type="ARBA" id="ARBA00022475"/>
    </source>
</evidence>
<comment type="subcellular location">
    <subcellularLocation>
        <location evidence="1">Cell membrane</location>
        <topology evidence="1">Multi-pass membrane protein</topology>
    </subcellularLocation>
</comment>
<dbReference type="InterPro" id="IPR006512">
    <property type="entry name" value="YidE_YbjL"/>
</dbReference>
<dbReference type="PANTHER" id="PTHR30445:SF3">
    <property type="entry name" value="TRANSPORT PROTEIN YIDE-RELATED"/>
    <property type="match status" value="1"/>
</dbReference>
<feature type="transmembrane region" description="Helical" evidence="8">
    <location>
        <begin position="237"/>
        <end position="257"/>
    </location>
</feature>
<feature type="transmembrane region" description="Helical" evidence="8">
    <location>
        <begin position="278"/>
        <end position="300"/>
    </location>
</feature>
<evidence type="ECO:0000256" key="8">
    <source>
        <dbReference type="SAM" id="Phobius"/>
    </source>
</evidence>
<feature type="transmembrane region" description="Helical" evidence="8">
    <location>
        <begin position="306"/>
        <end position="329"/>
    </location>
</feature>
<organism evidence="10 11">
    <name type="scientific">Candidatus Scatomorpha pullistercoris</name>
    <dbReference type="NCBI Taxonomy" id="2840929"/>
    <lineage>
        <taxon>Bacteria</taxon>
        <taxon>Bacillati</taxon>
        <taxon>Bacillota</taxon>
        <taxon>Clostridia</taxon>
        <taxon>Eubacteriales</taxon>
        <taxon>Candidatus Scatomorpha</taxon>
    </lineage>
</organism>
<name>A0A9D1G3B7_9FIRM</name>
<proteinExistence type="inferred from homology"/>
<keyword evidence="7 8" id="KW-0472">Membrane</keyword>
<evidence type="ECO:0000256" key="2">
    <source>
        <dbReference type="ARBA" id="ARBA00009854"/>
    </source>
</evidence>
<reference evidence="10" key="2">
    <citation type="journal article" date="2021" name="PeerJ">
        <title>Extensive microbial diversity within the chicken gut microbiome revealed by metagenomics and culture.</title>
        <authorList>
            <person name="Gilroy R."/>
            <person name="Ravi A."/>
            <person name="Getino M."/>
            <person name="Pursley I."/>
            <person name="Horton D.L."/>
            <person name="Alikhan N.F."/>
            <person name="Baker D."/>
            <person name="Gharbi K."/>
            <person name="Hall N."/>
            <person name="Watson M."/>
            <person name="Adriaenssens E.M."/>
            <person name="Foster-Nyarko E."/>
            <person name="Jarju S."/>
            <person name="Secka A."/>
            <person name="Antonio M."/>
            <person name="Oren A."/>
            <person name="Chaudhuri R.R."/>
            <person name="La Ragione R."/>
            <person name="Hildebrand F."/>
            <person name="Pallen M.J."/>
        </authorList>
    </citation>
    <scope>NUCLEOTIDE SEQUENCE</scope>
    <source>
        <strain evidence="10">ChiHecec3B27-6122</strain>
    </source>
</reference>
<feature type="transmembrane region" description="Helical" evidence="8">
    <location>
        <begin position="78"/>
        <end position="100"/>
    </location>
</feature>
<dbReference type="PANTHER" id="PTHR30445">
    <property type="entry name" value="K(+)_H(+) ANTIPORTER SUBUNIT KHTT"/>
    <property type="match status" value="1"/>
</dbReference>
<dbReference type="EMBL" id="DVJS01000014">
    <property type="protein sequence ID" value="HIS96456.1"/>
    <property type="molecule type" value="Genomic_DNA"/>
</dbReference>
<evidence type="ECO:0000256" key="6">
    <source>
        <dbReference type="ARBA" id="ARBA00022989"/>
    </source>
</evidence>
<feature type="domain" description="YidE/YbjL duplication" evidence="9">
    <location>
        <begin position="216"/>
        <end position="385"/>
    </location>
</feature>
<gene>
    <name evidence="10" type="ORF">IAD42_00610</name>
</gene>
<reference evidence="10" key="1">
    <citation type="submission" date="2020-10" db="EMBL/GenBank/DDBJ databases">
        <authorList>
            <person name="Gilroy R."/>
        </authorList>
    </citation>
    <scope>NUCLEOTIDE SEQUENCE</scope>
    <source>
        <strain evidence="10">ChiHecec3B27-6122</strain>
    </source>
</reference>
<evidence type="ECO:0000313" key="11">
    <source>
        <dbReference type="Proteomes" id="UP000886876"/>
    </source>
</evidence>
<feature type="transmembrane region" description="Helical" evidence="8">
    <location>
        <begin position="336"/>
        <end position="356"/>
    </location>
</feature>
<dbReference type="NCBIfam" id="TIGR01625">
    <property type="entry name" value="YidE_YbjL_dupl"/>
    <property type="match status" value="2"/>
</dbReference>
<evidence type="ECO:0000256" key="5">
    <source>
        <dbReference type="ARBA" id="ARBA00022692"/>
    </source>
</evidence>
<keyword evidence="6 8" id="KW-1133">Transmembrane helix</keyword>
<feature type="transmembrane region" description="Helical" evidence="8">
    <location>
        <begin position="148"/>
        <end position="168"/>
    </location>
</feature>
<sequence length="388" mass="39954">MDSLLTIFIIAVLGYLLGSISIKGLSLGTSGVLLVALVFGHYGFEIPAIVRNFGLALFVGSVGLIAGPVFFRNFKKKVYAFLILGVMIVTVGAVVTVVLAKLMNTSFDLAIGIFTGALTSTPGLAAATEATTSVLEAQGLGQTSLATVGYGIAYPFGVVGVVLFVQLYPKLVGCNVESEVRQLHANLYGSNIGNAEEGASDSGKYKAIDPFGMFALSLALTIGILIGQIEIPLPGGMSFSFGTSGGPLFAGLIIGHFGHVGKFSISSPSGTLKVMREFGLCLFLLGAGTDAGSGFVEVLMEQGAKLFLLGAVITLVPMIAACLIAKLLLKLDTLTTLGSVCGGMTSTPALGALISLCKTEDVAASYAATYPFALILVVIGSQVMALLW</sequence>
<protein>
    <submittedName>
        <fullName evidence="10">Permease</fullName>
    </submittedName>
</protein>
<accession>A0A9D1G3B7</accession>
<evidence type="ECO:0000259" key="9">
    <source>
        <dbReference type="Pfam" id="PF06826"/>
    </source>
</evidence>
<comment type="similarity">
    <text evidence="2">Belongs to the AAE transporter (TC 2.A.81) family.</text>
</comment>
<dbReference type="GO" id="GO:0005886">
    <property type="term" value="C:plasma membrane"/>
    <property type="evidence" value="ECO:0007669"/>
    <property type="project" value="UniProtKB-SubCell"/>
</dbReference>
<feature type="transmembrane region" description="Helical" evidence="8">
    <location>
        <begin position="368"/>
        <end position="387"/>
    </location>
</feature>
<evidence type="ECO:0000256" key="7">
    <source>
        <dbReference type="ARBA" id="ARBA00023136"/>
    </source>
</evidence>
<feature type="transmembrane region" description="Helical" evidence="8">
    <location>
        <begin position="211"/>
        <end position="231"/>
    </location>
</feature>
<dbReference type="Proteomes" id="UP000886876">
    <property type="component" value="Unassembled WGS sequence"/>
</dbReference>